<keyword evidence="2" id="KW-1133">Transmembrane helix</keyword>
<feature type="compositionally biased region" description="Acidic residues" evidence="1">
    <location>
        <begin position="105"/>
        <end position="114"/>
    </location>
</feature>
<feature type="region of interest" description="Disordered" evidence="1">
    <location>
        <begin position="29"/>
        <end position="136"/>
    </location>
</feature>
<dbReference type="GeneID" id="92876192"/>
<sequence length="136" mass="15481">MFWLFGQIWLWLIVAFALGALTSWLVLRATPRPRPEPAREAEPDDEAPRYEPPPPLSTEQTQFIPAAWAQHAPEPRADVHDDEEPDPVGHREGHLPLPPQRASEAEDWPTEEEPAWPQAEEPPDATRRWHQPGRGG</sequence>
<accession>A0A0H3DKP9</accession>
<dbReference type="KEGG" id="amd:AMED_8589"/>
<dbReference type="PATRIC" id="fig|749927.5.peg.8917"/>
<name>A0A0H3DKP9_AMYMU</name>
<feature type="compositionally biased region" description="Basic and acidic residues" evidence="1">
    <location>
        <begin position="33"/>
        <end position="49"/>
    </location>
</feature>
<dbReference type="EMBL" id="CP002000">
    <property type="protein sequence ID" value="ADJ50284.1"/>
    <property type="molecule type" value="Genomic_DNA"/>
</dbReference>
<keyword evidence="2" id="KW-0812">Transmembrane</keyword>
<protein>
    <submittedName>
        <fullName evidence="3">Uncharacterized protein</fullName>
    </submittedName>
</protein>
<reference evidence="3 4" key="1">
    <citation type="journal article" date="2010" name="Cell Res.">
        <title>Complete genome sequence of the rifamycin SV-producing Amycolatopsis mediterranei U32 revealed its genetic characteristics in phylogeny and metabolism.</title>
        <authorList>
            <person name="Zhao W."/>
            <person name="Zhong Y."/>
            <person name="Yuan H."/>
            <person name="Wang J."/>
            <person name="Zheng H."/>
            <person name="Wang Y."/>
            <person name="Cen X."/>
            <person name="Xu F."/>
            <person name="Bai J."/>
            <person name="Han X."/>
            <person name="Lu G."/>
            <person name="Zhu Y."/>
            <person name="Shao Z."/>
            <person name="Yan H."/>
            <person name="Li C."/>
            <person name="Peng N."/>
            <person name="Zhang Z."/>
            <person name="Zhang Y."/>
            <person name="Lin W."/>
            <person name="Fan Y."/>
            <person name="Qin Z."/>
            <person name="Hu Y."/>
            <person name="Zhu B."/>
            <person name="Wang S."/>
            <person name="Ding X."/>
            <person name="Zhao G.P."/>
        </authorList>
    </citation>
    <scope>NUCLEOTIDE SEQUENCE [LARGE SCALE GENOMIC DNA]</scope>
    <source>
        <strain evidence="4">U-32</strain>
    </source>
</reference>
<dbReference type="AlphaFoldDB" id="A0A0H3DKP9"/>
<proteinExistence type="predicted"/>
<keyword evidence="2" id="KW-0472">Membrane</keyword>
<dbReference type="Proteomes" id="UP000000328">
    <property type="component" value="Chromosome"/>
</dbReference>
<dbReference type="eggNOG" id="ENOG5031YWA">
    <property type="taxonomic scope" value="Bacteria"/>
</dbReference>
<feature type="transmembrane region" description="Helical" evidence="2">
    <location>
        <begin position="6"/>
        <end position="27"/>
    </location>
</feature>
<dbReference type="RefSeq" id="WP_013230313.1">
    <property type="nucleotide sequence ID" value="NC_014318.1"/>
</dbReference>
<evidence type="ECO:0000313" key="3">
    <source>
        <dbReference type="EMBL" id="ADJ50284.1"/>
    </source>
</evidence>
<dbReference type="OrthoDB" id="3637927at2"/>
<evidence type="ECO:0000256" key="2">
    <source>
        <dbReference type="SAM" id="Phobius"/>
    </source>
</evidence>
<evidence type="ECO:0000256" key="1">
    <source>
        <dbReference type="SAM" id="MobiDB-lite"/>
    </source>
</evidence>
<dbReference type="HOGENOM" id="CLU_1871075_0_0_11"/>
<organism evidence="3 4">
    <name type="scientific">Amycolatopsis mediterranei (strain U-32)</name>
    <dbReference type="NCBI Taxonomy" id="749927"/>
    <lineage>
        <taxon>Bacteria</taxon>
        <taxon>Bacillati</taxon>
        <taxon>Actinomycetota</taxon>
        <taxon>Actinomycetes</taxon>
        <taxon>Pseudonocardiales</taxon>
        <taxon>Pseudonocardiaceae</taxon>
        <taxon>Amycolatopsis</taxon>
    </lineage>
</organism>
<evidence type="ECO:0000313" key="4">
    <source>
        <dbReference type="Proteomes" id="UP000000328"/>
    </source>
</evidence>
<gene>
    <name evidence="3" type="ordered locus">AMED_8589</name>
</gene>